<protein>
    <submittedName>
        <fullName evidence="3">Uncharacterized protein</fullName>
    </submittedName>
</protein>
<gene>
    <name evidence="3" type="ORF">APZ42_014613</name>
</gene>
<organism evidence="3 4">
    <name type="scientific">Daphnia magna</name>
    <dbReference type="NCBI Taxonomy" id="35525"/>
    <lineage>
        <taxon>Eukaryota</taxon>
        <taxon>Metazoa</taxon>
        <taxon>Ecdysozoa</taxon>
        <taxon>Arthropoda</taxon>
        <taxon>Crustacea</taxon>
        <taxon>Branchiopoda</taxon>
        <taxon>Diplostraca</taxon>
        <taxon>Cladocera</taxon>
        <taxon>Anomopoda</taxon>
        <taxon>Daphniidae</taxon>
        <taxon>Daphnia</taxon>
    </lineage>
</organism>
<evidence type="ECO:0000256" key="1">
    <source>
        <dbReference type="SAM" id="MobiDB-lite"/>
    </source>
</evidence>
<dbReference type="OrthoDB" id="6374662at2759"/>
<feature type="chain" id="PRO_5007838289" evidence="2">
    <location>
        <begin position="21"/>
        <end position="197"/>
    </location>
</feature>
<feature type="region of interest" description="Disordered" evidence="1">
    <location>
        <begin position="166"/>
        <end position="197"/>
    </location>
</feature>
<sequence length="197" mass="21002">MSNFSIVLILWLSAAYGADSFAIRSKRAEESSSNATTRQFGAYGFPAPYSPPYGGFQPGGYDSYQPYPSYGGHQPTFSALGPYQGGPSPLYQQQGYGVGSYPGASPYGQYPSNGIYGGSAQSSYYPSNPTHSSFPTNSFNPSYGTYPPNNAYANYNPPIQGGSYNPSIQGGLYNPQIQGGSYNPPIQESLPSVQSYS</sequence>
<accession>A0A162PRH3</accession>
<evidence type="ECO:0000313" key="4">
    <source>
        <dbReference type="Proteomes" id="UP000076858"/>
    </source>
</evidence>
<evidence type="ECO:0000256" key="2">
    <source>
        <dbReference type="SAM" id="SignalP"/>
    </source>
</evidence>
<name>A0A162PRH3_9CRUS</name>
<dbReference type="Proteomes" id="UP000076858">
    <property type="component" value="Unassembled WGS sequence"/>
</dbReference>
<proteinExistence type="predicted"/>
<evidence type="ECO:0000313" key="3">
    <source>
        <dbReference type="EMBL" id="KZS19085.1"/>
    </source>
</evidence>
<dbReference type="EMBL" id="LRGB01000446">
    <property type="protein sequence ID" value="KZS19085.1"/>
    <property type="molecule type" value="Genomic_DNA"/>
</dbReference>
<feature type="compositionally biased region" description="Polar residues" evidence="1">
    <location>
        <begin position="175"/>
        <end position="197"/>
    </location>
</feature>
<dbReference type="AlphaFoldDB" id="A0A162PRH3"/>
<keyword evidence="4" id="KW-1185">Reference proteome</keyword>
<keyword evidence="2" id="KW-0732">Signal</keyword>
<comment type="caution">
    <text evidence="3">The sequence shown here is derived from an EMBL/GenBank/DDBJ whole genome shotgun (WGS) entry which is preliminary data.</text>
</comment>
<dbReference type="STRING" id="35525.A0A162PRH3"/>
<feature type="signal peptide" evidence="2">
    <location>
        <begin position="1"/>
        <end position="20"/>
    </location>
</feature>
<reference evidence="3 4" key="1">
    <citation type="submission" date="2016-03" db="EMBL/GenBank/DDBJ databases">
        <title>EvidentialGene: Evidence-directed Construction of Genes on Genomes.</title>
        <authorList>
            <person name="Gilbert D.G."/>
            <person name="Choi J.-H."/>
            <person name="Mockaitis K."/>
            <person name="Colbourne J."/>
            <person name="Pfrender M."/>
        </authorList>
    </citation>
    <scope>NUCLEOTIDE SEQUENCE [LARGE SCALE GENOMIC DNA]</scope>
    <source>
        <strain evidence="3 4">Xinb3</strain>
        <tissue evidence="3">Complete organism</tissue>
    </source>
</reference>